<dbReference type="RefSeq" id="WP_154669764.1">
    <property type="nucleotide sequence ID" value="NZ_AP019823.1"/>
</dbReference>
<dbReference type="Proteomes" id="UP000321892">
    <property type="component" value="Chromosome"/>
</dbReference>
<keyword evidence="2" id="KW-1185">Reference proteome</keyword>
<protein>
    <submittedName>
        <fullName evidence="1">Uncharacterized protein</fullName>
    </submittedName>
</protein>
<organism evidence="1 2">
    <name type="scientific">Leptotrichia hofstadii</name>
    <dbReference type="NCBI Taxonomy" id="157688"/>
    <lineage>
        <taxon>Bacteria</taxon>
        <taxon>Fusobacteriati</taxon>
        <taxon>Fusobacteriota</taxon>
        <taxon>Fusobacteriia</taxon>
        <taxon>Fusobacteriales</taxon>
        <taxon>Leptotrichiaceae</taxon>
        <taxon>Leptotrichia</taxon>
    </lineage>
</organism>
<name>A0A510JK50_9FUSO</name>
<accession>A0A510JK50</accession>
<dbReference type="EMBL" id="AP019823">
    <property type="protein sequence ID" value="BBM39682.1"/>
    <property type="molecule type" value="Genomic_DNA"/>
</dbReference>
<gene>
    <name evidence="1" type="ORF">JCM16775_2419</name>
</gene>
<evidence type="ECO:0000313" key="1">
    <source>
        <dbReference type="EMBL" id="BBM39682.1"/>
    </source>
</evidence>
<proteinExistence type="predicted"/>
<dbReference type="KEGG" id="lhf:JCM16775_2419"/>
<sequence length="51" mass="6032">MTLKIVDNIPFGRFDVFEIYVNEEKYYLKRKSAIEIDVFDDEITAIICGKK</sequence>
<reference evidence="1 2" key="1">
    <citation type="submission" date="2019-07" db="EMBL/GenBank/DDBJ databases">
        <title>Complete Genome Sequence of Leptotrichia hofstadii Strain JCM16775.</title>
        <authorList>
            <person name="Watanabe S."/>
            <person name="Cui L."/>
        </authorList>
    </citation>
    <scope>NUCLEOTIDE SEQUENCE [LARGE SCALE GENOMIC DNA]</scope>
    <source>
        <strain evidence="1 2">JCM16775</strain>
    </source>
</reference>
<evidence type="ECO:0000313" key="2">
    <source>
        <dbReference type="Proteomes" id="UP000321892"/>
    </source>
</evidence>
<dbReference type="AlphaFoldDB" id="A0A510JK50"/>